<dbReference type="Proteomes" id="UP001596417">
    <property type="component" value="Unassembled WGS sequence"/>
</dbReference>
<dbReference type="RefSeq" id="WP_264554818.1">
    <property type="nucleotide sequence ID" value="NZ_CP109979.1"/>
</dbReference>
<dbReference type="GeneID" id="76199244"/>
<evidence type="ECO:0000313" key="2">
    <source>
        <dbReference type="Proteomes" id="UP001596417"/>
    </source>
</evidence>
<sequence>MDILPMMLARLGGLPVADCRRHRIAGYYFFQRAQRRERRQGVLGHD</sequence>
<proteinExistence type="predicted"/>
<evidence type="ECO:0000313" key="1">
    <source>
        <dbReference type="EMBL" id="MFC7189685.1"/>
    </source>
</evidence>
<comment type="caution">
    <text evidence="1">The sequence shown here is derived from an EMBL/GenBank/DDBJ whole genome shotgun (WGS) entry which is preliminary data.</text>
</comment>
<name>A0ABD5YQA7_9EURY</name>
<keyword evidence="2" id="KW-1185">Reference proteome</keyword>
<dbReference type="AlphaFoldDB" id="A0ABD5YQA7"/>
<gene>
    <name evidence="1" type="ORF">ACFQL7_07320</name>
</gene>
<reference evidence="1 2" key="1">
    <citation type="journal article" date="2019" name="Int. J. Syst. Evol. Microbiol.">
        <title>The Global Catalogue of Microorganisms (GCM) 10K type strain sequencing project: providing services to taxonomists for standard genome sequencing and annotation.</title>
        <authorList>
            <consortium name="The Broad Institute Genomics Platform"/>
            <consortium name="The Broad Institute Genome Sequencing Center for Infectious Disease"/>
            <person name="Wu L."/>
            <person name="Ma J."/>
        </authorList>
    </citation>
    <scope>NUCLEOTIDE SEQUENCE [LARGE SCALE GENOMIC DNA]</scope>
    <source>
        <strain evidence="1 2">RDMS1</strain>
    </source>
</reference>
<dbReference type="EMBL" id="JBHTAX010000001">
    <property type="protein sequence ID" value="MFC7189685.1"/>
    <property type="molecule type" value="Genomic_DNA"/>
</dbReference>
<protein>
    <submittedName>
        <fullName evidence="1">Uncharacterized protein</fullName>
    </submittedName>
</protein>
<organism evidence="1 2">
    <name type="scientific">Halocatena marina</name>
    <dbReference type="NCBI Taxonomy" id="2934937"/>
    <lineage>
        <taxon>Archaea</taxon>
        <taxon>Methanobacteriati</taxon>
        <taxon>Methanobacteriota</taxon>
        <taxon>Stenosarchaea group</taxon>
        <taxon>Halobacteria</taxon>
        <taxon>Halobacteriales</taxon>
        <taxon>Natronomonadaceae</taxon>
        <taxon>Halocatena</taxon>
    </lineage>
</organism>
<accession>A0ABD5YQA7</accession>